<evidence type="ECO:0000256" key="1">
    <source>
        <dbReference type="SAM" id="Phobius"/>
    </source>
</evidence>
<dbReference type="OrthoDB" id="331948at2759"/>
<sequence>MQFYTFLETSLVTLSLLPHFIAFFSDGEIPGTPGTLATTFLAFVLNLAFALSVMGFLIMHISLVAANTTTIEAYEKKTTPKWRYDLGRKKNFEQVFGTDNWYWFVPAYSEEDIRRMPALQGLQYPSKPVAVLRKLEKTRQKKRERKSSQVEIPKSFFNVRKRRELGWGWQETFFLSVFGAIFSLSSISLRQRVELGSSLAITVRPVRCRHRPWSLTPPALTVRRVRHFDLGKDFHVLHFGFEL</sequence>
<keyword evidence="1" id="KW-0472">Membrane</keyword>
<organism evidence="2 3">
    <name type="scientific">Carpinus fangiana</name>
    <dbReference type="NCBI Taxonomy" id="176857"/>
    <lineage>
        <taxon>Eukaryota</taxon>
        <taxon>Viridiplantae</taxon>
        <taxon>Streptophyta</taxon>
        <taxon>Embryophyta</taxon>
        <taxon>Tracheophyta</taxon>
        <taxon>Spermatophyta</taxon>
        <taxon>Magnoliopsida</taxon>
        <taxon>eudicotyledons</taxon>
        <taxon>Gunneridae</taxon>
        <taxon>Pentapetalae</taxon>
        <taxon>rosids</taxon>
        <taxon>fabids</taxon>
        <taxon>Fagales</taxon>
        <taxon>Betulaceae</taxon>
        <taxon>Carpinus</taxon>
    </lineage>
</organism>
<keyword evidence="3" id="KW-1185">Reference proteome</keyword>
<feature type="transmembrane region" description="Helical" evidence="1">
    <location>
        <begin position="6"/>
        <end position="24"/>
    </location>
</feature>
<keyword evidence="1" id="KW-0812">Transmembrane</keyword>
<name>A0A5N6QFY7_9ROSI</name>
<reference evidence="2 3" key="1">
    <citation type="submission" date="2019-06" db="EMBL/GenBank/DDBJ databases">
        <title>A chromosomal-level reference genome of Carpinus fangiana (Coryloideae, Betulaceae).</title>
        <authorList>
            <person name="Yang X."/>
            <person name="Wang Z."/>
            <person name="Zhang L."/>
            <person name="Hao G."/>
            <person name="Liu J."/>
            <person name="Yang Y."/>
        </authorList>
    </citation>
    <scope>NUCLEOTIDE SEQUENCE [LARGE SCALE GENOMIC DNA]</scope>
    <source>
        <strain evidence="2">Cfa_2016G</strain>
        <tissue evidence="2">Leaf</tissue>
    </source>
</reference>
<gene>
    <name evidence="2" type="ORF">FH972_001737</name>
</gene>
<dbReference type="AlphaFoldDB" id="A0A5N6QFY7"/>
<dbReference type="EMBL" id="CM017321">
    <property type="protein sequence ID" value="KAE7997070.1"/>
    <property type="molecule type" value="Genomic_DNA"/>
</dbReference>
<evidence type="ECO:0000313" key="2">
    <source>
        <dbReference type="EMBL" id="KAE7997070.1"/>
    </source>
</evidence>
<evidence type="ECO:0000313" key="3">
    <source>
        <dbReference type="Proteomes" id="UP000327013"/>
    </source>
</evidence>
<keyword evidence="1" id="KW-1133">Transmembrane helix</keyword>
<feature type="transmembrane region" description="Helical" evidence="1">
    <location>
        <begin position="36"/>
        <end position="59"/>
    </location>
</feature>
<dbReference type="Proteomes" id="UP000327013">
    <property type="component" value="Chromosome 1"/>
</dbReference>
<accession>A0A5N6QFY7</accession>
<evidence type="ECO:0008006" key="4">
    <source>
        <dbReference type="Google" id="ProtNLM"/>
    </source>
</evidence>
<proteinExistence type="predicted"/>
<protein>
    <recommendedName>
        <fullName evidence="4">Protein S-acyltransferase</fullName>
    </recommendedName>
</protein>
<feature type="transmembrane region" description="Helical" evidence="1">
    <location>
        <begin position="172"/>
        <end position="189"/>
    </location>
</feature>